<dbReference type="InterPro" id="IPR041851">
    <property type="entry name" value="RecD_N_sf"/>
</dbReference>
<dbReference type="Pfam" id="PF13245">
    <property type="entry name" value="AAA_19"/>
    <property type="match status" value="1"/>
</dbReference>
<gene>
    <name evidence="11 13" type="primary">recD</name>
    <name evidence="13" type="ORF">F9Y85_02085</name>
    <name evidence="14" type="ORF">R5H13_11475</name>
</gene>
<dbReference type="GO" id="GO:0003677">
    <property type="term" value="F:DNA binding"/>
    <property type="evidence" value="ECO:0007669"/>
    <property type="project" value="UniProtKB-UniRule"/>
</dbReference>
<dbReference type="InterPro" id="IPR003593">
    <property type="entry name" value="AAA+_ATPase"/>
</dbReference>
<dbReference type="CDD" id="cd17933">
    <property type="entry name" value="DEXSc_RecD-like"/>
    <property type="match status" value="1"/>
</dbReference>
<dbReference type="HAMAP" id="MF_01487">
    <property type="entry name" value="RecD"/>
    <property type="match status" value="1"/>
</dbReference>
<dbReference type="SUPFAM" id="SSF52540">
    <property type="entry name" value="P-loop containing nucleoside triphosphate hydrolases"/>
    <property type="match status" value="2"/>
</dbReference>
<comment type="catalytic activity">
    <reaction evidence="11">
        <text>ATP + H2O = ADP + phosphate + H(+)</text>
        <dbReference type="Rhea" id="RHEA:13065"/>
        <dbReference type="ChEBI" id="CHEBI:15377"/>
        <dbReference type="ChEBI" id="CHEBI:15378"/>
        <dbReference type="ChEBI" id="CHEBI:30616"/>
        <dbReference type="ChEBI" id="CHEBI:43474"/>
        <dbReference type="ChEBI" id="CHEBI:456216"/>
        <dbReference type="EC" id="5.6.2.3"/>
    </reaction>
</comment>
<accession>A0A8I2KNK7</accession>
<protein>
    <recommendedName>
        <fullName evidence="11">RecBCD enzyme subunit RecD</fullName>
        <ecNumber evidence="11">5.6.2.3</ecNumber>
    </recommendedName>
    <alternativeName>
        <fullName evidence="11">DNA 5'-3' helicase subunit RecD</fullName>
    </alternativeName>
    <alternativeName>
        <fullName evidence="11">Exonuclease V subunit RecD</fullName>
        <shortName evidence="11">ExoV subunit RecD</shortName>
    </alternativeName>
    <alternativeName>
        <fullName evidence="11">Helicase/nuclease RecBCD subunit RecD</fullName>
    </alternativeName>
</protein>
<dbReference type="Proteomes" id="UP001304419">
    <property type="component" value="Chromosome 1"/>
</dbReference>
<feature type="domain" description="AAA+ ATPase" evidence="12">
    <location>
        <begin position="177"/>
        <end position="464"/>
    </location>
</feature>
<dbReference type="GO" id="GO:0043139">
    <property type="term" value="F:5'-3' DNA helicase activity"/>
    <property type="evidence" value="ECO:0007669"/>
    <property type="project" value="UniProtKB-UniRule"/>
</dbReference>
<dbReference type="SMART" id="SM00382">
    <property type="entry name" value="AAA"/>
    <property type="match status" value="1"/>
</dbReference>
<evidence type="ECO:0000313" key="13">
    <source>
        <dbReference type="EMBL" id="NLR20123.1"/>
    </source>
</evidence>
<proteinExistence type="inferred from homology"/>
<keyword evidence="3 11" id="KW-0227">DNA damage</keyword>
<evidence type="ECO:0000256" key="8">
    <source>
        <dbReference type="ARBA" id="ARBA00023125"/>
    </source>
</evidence>
<evidence type="ECO:0000313" key="14">
    <source>
        <dbReference type="EMBL" id="WOX27290.1"/>
    </source>
</evidence>
<dbReference type="InterPro" id="IPR049550">
    <property type="entry name" value="RecD_N"/>
</dbReference>
<keyword evidence="6 11" id="KW-0269">Exonuclease</keyword>
<evidence type="ECO:0000256" key="9">
    <source>
        <dbReference type="ARBA" id="ARBA00023204"/>
    </source>
</evidence>
<dbReference type="Proteomes" id="UP000646877">
    <property type="component" value="Unassembled WGS sequence"/>
</dbReference>
<evidence type="ECO:0000256" key="1">
    <source>
        <dbReference type="ARBA" id="ARBA00022722"/>
    </source>
</evidence>
<evidence type="ECO:0000256" key="2">
    <source>
        <dbReference type="ARBA" id="ARBA00022741"/>
    </source>
</evidence>
<dbReference type="GO" id="GO:0005524">
    <property type="term" value="F:ATP binding"/>
    <property type="evidence" value="ECO:0007669"/>
    <property type="project" value="UniProtKB-UniRule"/>
</dbReference>
<evidence type="ECO:0000256" key="6">
    <source>
        <dbReference type="ARBA" id="ARBA00022839"/>
    </source>
</evidence>
<dbReference type="Pfam" id="PF21185">
    <property type="entry name" value="RecD_N"/>
    <property type="match status" value="1"/>
</dbReference>
<reference evidence="13" key="1">
    <citation type="submission" date="2019-10" db="EMBL/GenBank/DDBJ databases">
        <authorList>
            <person name="Paulsen S."/>
        </authorList>
    </citation>
    <scope>NUCLEOTIDE SEQUENCE</scope>
    <source>
        <strain evidence="13">LMG 19692</strain>
    </source>
</reference>
<evidence type="ECO:0000313" key="15">
    <source>
        <dbReference type="Proteomes" id="UP000646877"/>
    </source>
</evidence>
<comment type="subunit">
    <text evidence="11">Heterotrimer of RecB, RecC and RecD. All subunits contribute to DNA-binding.</text>
</comment>
<dbReference type="InterPro" id="IPR027785">
    <property type="entry name" value="UvrD-like_helicase_C"/>
</dbReference>
<dbReference type="InterPro" id="IPR050534">
    <property type="entry name" value="Coronavir_polyprotein_1ab"/>
</dbReference>
<dbReference type="InterPro" id="IPR027417">
    <property type="entry name" value="P-loop_NTPase"/>
</dbReference>
<keyword evidence="4 11" id="KW-0378">Hydrolase</keyword>
<keyword evidence="7 11" id="KW-0067">ATP-binding</keyword>
<dbReference type="InterPro" id="IPR006344">
    <property type="entry name" value="RecD"/>
</dbReference>
<dbReference type="CDD" id="cd18809">
    <property type="entry name" value="SF1_C_RecD"/>
    <property type="match status" value="1"/>
</dbReference>
<dbReference type="GO" id="GO:0017116">
    <property type="term" value="F:single-stranded DNA helicase activity"/>
    <property type="evidence" value="ECO:0007669"/>
    <property type="project" value="TreeGrafter"/>
</dbReference>
<evidence type="ECO:0000256" key="11">
    <source>
        <dbReference type="HAMAP-Rule" id="MF_01487"/>
    </source>
</evidence>
<keyword evidence="9 11" id="KW-0234">DNA repair</keyword>
<comment type="miscellaneous">
    <text evidence="11">In the RecBCD complex, RecB has a slow 3'-5' helicase, an exonuclease activity and loads RecA onto ssDNA, RecD has a fast 5'-3' helicase activity, while RecC stimulates the ATPase and processivity of the RecB helicase and contributes to recognition of the Chi site.</text>
</comment>
<dbReference type="EMBL" id="CP137578">
    <property type="protein sequence ID" value="WOX27290.1"/>
    <property type="molecule type" value="Genomic_DNA"/>
</dbReference>
<dbReference type="EC" id="5.6.2.3" evidence="11"/>
<evidence type="ECO:0000256" key="10">
    <source>
        <dbReference type="ARBA" id="ARBA00023235"/>
    </source>
</evidence>
<dbReference type="Pfam" id="PF13538">
    <property type="entry name" value="UvrD_C_2"/>
    <property type="match status" value="1"/>
</dbReference>
<evidence type="ECO:0000256" key="4">
    <source>
        <dbReference type="ARBA" id="ARBA00022801"/>
    </source>
</evidence>
<dbReference type="PANTHER" id="PTHR43788">
    <property type="entry name" value="DNA2/NAM7 HELICASE FAMILY MEMBER"/>
    <property type="match status" value="1"/>
</dbReference>
<keyword evidence="16" id="KW-1185">Reference proteome</keyword>
<evidence type="ECO:0000256" key="7">
    <source>
        <dbReference type="ARBA" id="ARBA00022840"/>
    </source>
</evidence>
<evidence type="ECO:0000259" key="12">
    <source>
        <dbReference type="SMART" id="SM00382"/>
    </source>
</evidence>
<reference evidence="14 16" key="2">
    <citation type="submission" date="2023-10" db="EMBL/GenBank/DDBJ databases">
        <title>To unveil natural product biosynthetic capacity in Pseudoalteromonas.</title>
        <authorList>
            <person name="Wang J."/>
        </authorList>
    </citation>
    <scope>NUCLEOTIDE SEQUENCE [LARGE SCALE GENOMIC DNA]</scope>
    <source>
        <strain evidence="14 16">DSM 15914</strain>
    </source>
</reference>
<dbReference type="Gene3D" id="3.40.50.300">
    <property type="entry name" value="P-loop containing nucleotide triphosphate hydrolases"/>
    <property type="match status" value="3"/>
</dbReference>
<evidence type="ECO:0000256" key="5">
    <source>
        <dbReference type="ARBA" id="ARBA00022806"/>
    </source>
</evidence>
<dbReference type="GO" id="GO:0000724">
    <property type="term" value="P:double-strand break repair via homologous recombination"/>
    <property type="evidence" value="ECO:0007669"/>
    <property type="project" value="UniProtKB-UniRule"/>
</dbReference>
<evidence type="ECO:0000256" key="3">
    <source>
        <dbReference type="ARBA" id="ARBA00022763"/>
    </source>
</evidence>
<evidence type="ECO:0000313" key="16">
    <source>
        <dbReference type="Proteomes" id="UP001304419"/>
    </source>
</evidence>
<keyword evidence="5 11" id="KW-0347">Helicase</keyword>
<comment type="function">
    <text evidence="11">A helicase/nuclease that prepares dsDNA breaks (DSB) for recombinational DNA repair. Binds to DSBs and unwinds DNA via a highly rapid and processive ATP-dependent bidirectional helicase activity. Unwinds dsDNA until it encounters a Chi (crossover hotspot instigator) sequence from the 3' direction. Cuts ssDNA a few nucleotides 3' to the Chi site. The properties and activities of the enzyme are changed at Chi. The Chi-altered holoenzyme produces a long 3'-ssDNA overhang and facilitates RecA-binding to the ssDNA for homologous DNA recombination and repair. Holoenzyme degrades any linearized DNA that is unable to undergo homologous recombination. In the holoenzyme this subunit has ssDNA-dependent ATPase and 5'-3' helicase activity. When added to pre-assembled RecBC greatly stimulates nuclease activity and augments holoenzyme processivity. Negatively regulates the RecA-loading ability of RecBCD.</text>
</comment>
<dbReference type="PANTHER" id="PTHR43788:SF6">
    <property type="entry name" value="DNA HELICASE B"/>
    <property type="match status" value="1"/>
</dbReference>
<dbReference type="AlphaFoldDB" id="A0A8I2KNK7"/>
<comment type="similarity">
    <text evidence="11">Belongs to the RecD family.</text>
</comment>
<dbReference type="EMBL" id="WEIA01000001">
    <property type="protein sequence ID" value="NLR20123.1"/>
    <property type="molecule type" value="Genomic_DNA"/>
</dbReference>
<keyword evidence="1 11" id="KW-0540">Nuclease</keyword>
<feature type="binding site" evidence="11">
    <location>
        <begin position="185"/>
        <end position="192"/>
    </location>
    <ligand>
        <name>ATP</name>
        <dbReference type="ChEBI" id="CHEBI:30616"/>
    </ligand>
</feature>
<dbReference type="GO" id="GO:0008854">
    <property type="term" value="F:exodeoxyribonuclease V activity"/>
    <property type="evidence" value="ECO:0007669"/>
    <property type="project" value="InterPro"/>
</dbReference>
<keyword evidence="2 11" id="KW-0547">Nucleotide-binding</keyword>
<organism evidence="13 15">
    <name type="scientific">Pseudoalteromonas maricaloris</name>
    <dbReference type="NCBI Taxonomy" id="184924"/>
    <lineage>
        <taxon>Bacteria</taxon>
        <taxon>Pseudomonadati</taxon>
        <taxon>Pseudomonadota</taxon>
        <taxon>Gammaproteobacteria</taxon>
        <taxon>Alteromonadales</taxon>
        <taxon>Pseudoalteromonadaceae</taxon>
        <taxon>Pseudoalteromonas</taxon>
    </lineage>
</organism>
<dbReference type="RefSeq" id="WP_039497325.1">
    <property type="nucleotide sequence ID" value="NZ_CBCSDF010000008.1"/>
</dbReference>
<keyword evidence="8 11" id="KW-0238">DNA-binding</keyword>
<keyword evidence="10 11" id="KW-0413">Isomerase</keyword>
<dbReference type="GO" id="GO:0009338">
    <property type="term" value="C:exodeoxyribonuclease V complex"/>
    <property type="evidence" value="ECO:0007669"/>
    <property type="project" value="InterPro"/>
</dbReference>
<name>A0A8I2KNK7_9GAMM</name>
<dbReference type="NCBIfam" id="TIGR01447">
    <property type="entry name" value="recD"/>
    <property type="match status" value="1"/>
</dbReference>
<dbReference type="Gene3D" id="1.10.10.1020">
    <property type="entry name" value="RecBCD complex, subunit RecD, N-terminal domain"/>
    <property type="match status" value="1"/>
</dbReference>
<sequence>MSQLSMDFEAFDHHSFITLLLEYKRVGKADIALAKLLNQQGYDDHFYVFLLLLIAHGRQHSCLELDSINYQDPFELSYAVADRSVELSPFSSTGIAFAALAQHPAIGEDKPLRLYGNKLYLARLANYEARLAGHFEMLAKADVTLDEAKLSALLASFFPASEEDIDWQKVACTLAIIKRFCVITGGPGTGKTTTVTKLLAILQSLYNSAPLTIKLVAPTGKAAARLSESIIGAKARLNLPPALADLLPEQAQTIHRLLGVIPNSVHYRHNQDNPLHVDVLIVDEASMVDLSLMAKLVDALPKHARLILLGDKDQLASVDTGNVLSDLCENLVLGQAPHYSQALKAKLAELSKQNLPESGDTSADFMLEDNLAFLQKSHRFDSRSGIGQLAFAVNSNNKRQLDSVLGQGYSDIQHHELNSETYNALIARAAEQYQRYLLAIHHGESEAIIHSEFASYQLLVAVREGPYGVNELNRRIELKLSQMGLVQPTGRFYVGMPIMITQNDYQLKLFNGDIGIILSDEQGELQASFIDEQGCVRRFYPARLPSFDRVYVMTIHKSQGSEFAYTAMILPPIQRAQQGINRQLIYTGITRAKQQFELVAQYKVLVQGMNRSVSRSSGLRSRLSN</sequence>